<proteinExistence type="predicted"/>
<evidence type="ECO:0000313" key="1">
    <source>
        <dbReference type="EMBL" id="JAD47203.1"/>
    </source>
</evidence>
<name>A0A0A9ABA7_ARUDO</name>
<reference evidence="1" key="1">
    <citation type="submission" date="2014-09" db="EMBL/GenBank/DDBJ databases">
        <authorList>
            <person name="Magalhaes I.L.F."/>
            <person name="Oliveira U."/>
            <person name="Santos F.R."/>
            <person name="Vidigal T.H.D.A."/>
            <person name="Brescovit A.D."/>
            <person name="Santos A.J."/>
        </authorList>
    </citation>
    <scope>NUCLEOTIDE SEQUENCE</scope>
    <source>
        <tissue evidence="1">Shoot tissue taken approximately 20 cm above the soil surface</tissue>
    </source>
</reference>
<protein>
    <submittedName>
        <fullName evidence="1">Uncharacterized protein</fullName>
    </submittedName>
</protein>
<dbReference type="EMBL" id="GBRH01250692">
    <property type="protein sequence ID" value="JAD47203.1"/>
    <property type="molecule type" value="Transcribed_RNA"/>
</dbReference>
<dbReference type="AlphaFoldDB" id="A0A0A9ABA7"/>
<reference evidence="1" key="2">
    <citation type="journal article" date="2015" name="Data Brief">
        <title>Shoot transcriptome of the giant reed, Arundo donax.</title>
        <authorList>
            <person name="Barrero R.A."/>
            <person name="Guerrero F.D."/>
            <person name="Moolhuijzen P."/>
            <person name="Goolsby J.A."/>
            <person name="Tidwell J."/>
            <person name="Bellgard S.E."/>
            <person name="Bellgard M.I."/>
        </authorList>
    </citation>
    <scope>NUCLEOTIDE SEQUENCE</scope>
    <source>
        <tissue evidence="1">Shoot tissue taken approximately 20 cm above the soil surface</tissue>
    </source>
</reference>
<organism evidence="1">
    <name type="scientific">Arundo donax</name>
    <name type="common">Giant reed</name>
    <name type="synonym">Donax arundinaceus</name>
    <dbReference type="NCBI Taxonomy" id="35708"/>
    <lineage>
        <taxon>Eukaryota</taxon>
        <taxon>Viridiplantae</taxon>
        <taxon>Streptophyta</taxon>
        <taxon>Embryophyta</taxon>
        <taxon>Tracheophyta</taxon>
        <taxon>Spermatophyta</taxon>
        <taxon>Magnoliopsida</taxon>
        <taxon>Liliopsida</taxon>
        <taxon>Poales</taxon>
        <taxon>Poaceae</taxon>
        <taxon>PACMAD clade</taxon>
        <taxon>Arundinoideae</taxon>
        <taxon>Arundineae</taxon>
        <taxon>Arundo</taxon>
    </lineage>
</organism>
<sequence>MYAWAVSSTYMSLMFSRSISSFSHVEVRETEERE</sequence>
<accession>A0A0A9ABA7</accession>